<sequence>MMMSYVIVLSCVIASVVAMPGIYNIAESVDNEVHTYNFPFVTREQWQARTPRKTTPLNTPVPFVVIHHSYIPAACYDKEKCCGAMRSMQDYHMDGHGWWDIGYHFGVGSDGAAYEGRGWETLGAHSLHFNSVSIGICLIGDWRFELPPAEQRKTTMALIAAGVELGFIKPDYKLIGHRQVRATECPGDALFNEIKTWDHYSPYPHSHHDLLDLEELPVSVKELIRGNGTVPVYLSSTYDSKQESKNKNQTGYIIPFVKREEWLARNPEDTYPLEIPVPYVVIHHTSTVPRCDNRESCKDCMQQIQNYHMDVMGWWDIGYNFGVGSDGAVYEGRGWDYLGAKALHFNAVSIGITFIGNWSLEVPPKKQLTAVKTLLQAGVDLGYLTPQYRLLAHRDVRNTQCPGDALYREIQSWGHYLYPY</sequence>
<evidence type="ECO:0000313" key="9">
    <source>
        <dbReference type="EMBL" id="KAJ8711291.1"/>
    </source>
</evidence>
<evidence type="ECO:0000256" key="4">
    <source>
        <dbReference type="ARBA" id="ARBA00022859"/>
    </source>
</evidence>
<dbReference type="SMART" id="SM00644">
    <property type="entry name" value="Ami_2"/>
    <property type="match status" value="2"/>
</dbReference>
<dbReference type="Proteomes" id="UP001231518">
    <property type="component" value="Chromosome 21"/>
</dbReference>
<dbReference type="SMART" id="SM00701">
    <property type="entry name" value="PGRP"/>
    <property type="match status" value="2"/>
</dbReference>
<evidence type="ECO:0000256" key="5">
    <source>
        <dbReference type="ARBA" id="ARBA00069708"/>
    </source>
</evidence>
<dbReference type="CDD" id="cd06583">
    <property type="entry name" value="PGRP"/>
    <property type="match status" value="2"/>
</dbReference>
<reference evidence="9" key="1">
    <citation type="submission" date="2023-03" db="EMBL/GenBank/DDBJ databases">
        <title>Chromosome-level genomes of two armyworms, Mythimna separata and Mythimna loreyi, provide insights into the biosynthesis and reception of sex pheromones.</title>
        <authorList>
            <person name="Zhao H."/>
        </authorList>
    </citation>
    <scope>NUCLEOTIDE SEQUENCE</scope>
    <source>
        <strain evidence="9">BeijingLab</strain>
        <tissue evidence="9">Pupa</tissue>
    </source>
</reference>
<gene>
    <name evidence="9" type="ORF">PYW07_008533</name>
</gene>
<dbReference type="GO" id="GO:0008270">
    <property type="term" value="F:zinc ion binding"/>
    <property type="evidence" value="ECO:0007669"/>
    <property type="project" value="InterPro"/>
</dbReference>
<evidence type="ECO:0000256" key="3">
    <source>
        <dbReference type="ARBA" id="ARBA00022588"/>
    </source>
</evidence>
<evidence type="ECO:0000256" key="2">
    <source>
        <dbReference type="ARBA" id="ARBA00011245"/>
    </source>
</evidence>
<evidence type="ECO:0000259" key="8">
    <source>
        <dbReference type="SMART" id="SM00701"/>
    </source>
</evidence>
<evidence type="ECO:0000259" key="7">
    <source>
        <dbReference type="SMART" id="SM00644"/>
    </source>
</evidence>
<feature type="domain" description="Peptidoglycan recognition protein family" evidence="8">
    <location>
        <begin position="38"/>
        <end position="181"/>
    </location>
</feature>
<dbReference type="InterPro" id="IPR015510">
    <property type="entry name" value="PGRP"/>
</dbReference>
<feature type="domain" description="N-acetylmuramoyl-L-alanine amidase" evidence="7">
    <location>
        <begin position="50"/>
        <end position="187"/>
    </location>
</feature>
<name>A0AAD7YDC1_MYTSE</name>
<dbReference type="InterPro" id="IPR006619">
    <property type="entry name" value="PGRP_domain_met/bac"/>
</dbReference>
<dbReference type="Pfam" id="PF01510">
    <property type="entry name" value="Amidase_2"/>
    <property type="match status" value="2"/>
</dbReference>
<keyword evidence="6" id="KW-0732">Signal</keyword>
<organism evidence="9 10">
    <name type="scientific">Mythimna separata</name>
    <name type="common">Oriental armyworm</name>
    <name type="synonym">Pseudaletia separata</name>
    <dbReference type="NCBI Taxonomy" id="271217"/>
    <lineage>
        <taxon>Eukaryota</taxon>
        <taxon>Metazoa</taxon>
        <taxon>Ecdysozoa</taxon>
        <taxon>Arthropoda</taxon>
        <taxon>Hexapoda</taxon>
        <taxon>Insecta</taxon>
        <taxon>Pterygota</taxon>
        <taxon>Neoptera</taxon>
        <taxon>Endopterygota</taxon>
        <taxon>Lepidoptera</taxon>
        <taxon>Glossata</taxon>
        <taxon>Ditrysia</taxon>
        <taxon>Noctuoidea</taxon>
        <taxon>Noctuidae</taxon>
        <taxon>Noctuinae</taxon>
        <taxon>Hadenini</taxon>
        <taxon>Mythimna</taxon>
    </lineage>
</organism>
<feature type="signal peptide" evidence="6">
    <location>
        <begin position="1"/>
        <end position="18"/>
    </location>
</feature>
<comment type="similarity">
    <text evidence="1">Belongs to the N-acetylmuramoyl-L-alanine amidase 2 family.</text>
</comment>
<dbReference type="EMBL" id="JARGEI010000022">
    <property type="protein sequence ID" value="KAJ8711291.1"/>
    <property type="molecule type" value="Genomic_DNA"/>
</dbReference>
<comment type="subunit">
    <text evidence="2">Monomer.</text>
</comment>
<evidence type="ECO:0000256" key="1">
    <source>
        <dbReference type="ARBA" id="ARBA00007553"/>
    </source>
</evidence>
<feature type="chain" id="PRO_5041913104" description="Peptidoglycan recognition protein" evidence="6">
    <location>
        <begin position="19"/>
        <end position="420"/>
    </location>
</feature>
<dbReference type="PANTHER" id="PTHR11022:SF41">
    <property type="entry name" value="PEPTIDOGLYCAN-RECOGNITION PROTEIN LC-RELATED"/>
    <property type="match status" value="1"/>
</dbReference>
<keyword evidence="10" id="KW-1185">Reference proteome</keyword>
<dbReference type="GO" id="GO:0045087">
    <property type="term" value="P:innate immune response"/>
    <property type="evidence" value="ECO:0007669"/>
    <property type="project" value="UniProtKB-KW"/>
</dbReference>
<dbReference type="GO" id="GO:0009253">
    <property type="term" value="P:peptidoglycan catabolic process"/>
    <property type="evidence" value="ECO:0007669"/>
    <property type="project" value="InterPro"/>
</dbReference>
<dbReference type="FunFam" id="3.40.80.10:FF:000001">
    <property type="entry name" value="Peptidoglycan recognition protein 1"/>
    <property type="match status" value="2"/>
</dbReference>
<dbReference type="SUPFAM" id="SSF55846">
    <property type="entry name" value="N-acetylmuramoyl-L-alanine amidase-like"/>
    <property type="match status" value="2"/>
</dbReference>
<keyword evidence="4" id="KW-0391">Immunity</keyword>
<dbReference type="PANTHER" id="PTHR11022">
    <property type="entry name" value="PEPTIDOGLYCAN RECOGNITION PROTEIN"/>
    <property type="match status" value="1"/>
</dbReference>
<comment type="caution">
    <text evidence="9">The sequence shown here is derived from an EMBL/GenBank/DDBJ whole genome shotgun (WGS) entry which is preliminary data.</text>
</comment>
<evidence type="ECO:0000256" key="6">
    <source>
        <dbReference type="SAM" id="SignalP"/>
    </source>
</evidence>
<dbReference type="AlphaFoldDB" id="A0AAD7YDC1"/>
<keyword evidence="3" id="KW-0399">Innate immunity</keyword>
<protein>
    <recommendedName>
        <fullName evidence="5">Peptidoglycan recognition protein</fullName>
    </recommendedName>
</protein>
<feature type="domain" description="N-acetylmuramoyl-L-alanine amidase" evidence="7">
    <location>
        <begin position="266"/>
        <end position="403"/>
    </location>
</feature>
<dbReference type="GO" id="GO:0008745">
    <property type="term" value="F:N-acetylmuramoyl-L-alanine amidase activity"/>
    <property type="evidence" value="ECO:0007669"/>
    <property type="project" value="InterPro"/>
</dbReference>
<dbReference type="Gene3D" id="3.40.80.10">
    <property type="entry name" value="Peptidoglycan recognition protein-like"/>
    <property type="match status" value="2"/>
</dbReference>
<proteinExistence type="inferred from homology"/>
<evidence type="ECO:0000313" key="10">
    <source>
        <dbReference type="Proteomes" id="UP001231518"/>
    </source>
</evidence>
<accession>A0AAD7YDC1</accession>
<dbReference type="InterPro" id="IPR002502">
    <property type="entry name" value="Amidase_domain"/>
</dbReference>
<dbReference type="InterPro" id="IPR036505">
    <property type="entry name" value="Amidase/PGRP_sf"/>
</dbReference>
<feature type="domain" description="Peptidoglycan recognition protein family" evidence="8">
    <location>
        <begin position="254"/>
        <end position="397"/>
    </location>
</feature>